<proteinExistence type="predicted"/>
<dbReference type="Proteomes" id="UP001501490">
    <property type="component" value="Unassembled WGS sequence"/>
</dbReference>
<gene>
    <name evidence="1" type="ORF">GCM10022236_52630</name>
</gene>
<comment type="caution">
    <text evidence="1">The sequence shown here is derived from an EMBL/GenBank/DDBJ whole genome shotgun (WGS) entry which is preliminary data.</text>
</comment>
<evidence type="ECO:0000313" key="2">
    <source>
        <dbReference type="Proteomes" id="UP001501490"/>
    </source>
</evidence>
<keyword evidence="2" id="KW-1185">Reference proteome</keyword>
<sequence>MGSSASKTCELSALTVRLDDISRATEQGSHVCDLPPAAGGTVDAPRSIPATAGADVLSVSGANGGAIPTAGRRTT</sequence>
<accession>A0ABP7AZE6</accession>
<evidence type="ECO:0000313" key="1">
    <source>
        <dbReference type="EMBL" id="GAA3643435.1"/>
    </source>
</evidence>
<organism evidence="1 2">
    <name type="scientific">Microlunatus ginsengisoli</name>
    <dbReference type="NCBI Taxonomy" id="363863"/>
    <lineage>
        <taxon>Bacteria</taxon>
        <taxon>Bacillati</taxon>
        <taxon>Actinomycetota</taxon>
        <taxon>Actinomycetes</taxon>
        <taxon>Propionibacteriales</taxon>
        <taxon>Propionibacteriaceae</taxon>
        <taxon>Microlunatus</taxon>
    </lineage>
</organism>
<name>A0ABP7AZE6_9ACTN</name>
<reference evidence="2" key="1">
    <citation type="journal article" date="2019" name="Int. J. Syst. Evol. Microbiol.">
        <title>The Global Catalogue of Microorganisms (GCM) 10K type strain sequencing project: providing services to taxonomists for standard genome sequencing and annotation.</title>
        <authorList>
            <consortium name="The Broad Institute Genomics Platform"/>
            <consortium name="The Broad Institute Genome Sequencing Center for Infectious Disease"/>
            <person name="Wu L."/>
            <person name="Ma J."/>
        </authorList>
    </citation>
    <scope>NUCLEOTIDE SEQUENCE [LARGE SCALE GENOMIC DNA]</scope>
    <source>
        <strain evidence="2">JCM 16929</strain>
    </source>
</reference>
<protein>
    <submittedName>
        <fullName evidence="1">Uncharacterized protein</fullName>
    </submittedName>
</protein>
<dbReference type="EMBL" id="BAABAB010000056">
    <property type="protein sequence ID" value="GAA3643435.1"/>
    <property type="molecule type" value="Genomic_DNA"/>
</dbReference>